<dbReference type="EMBL" id="QAYG01000001">
    <property type="protein sequence ID" value="PTW62713.1"/>
    <property type="molecule type" value="Genomic_DNA"/>
</dbReference>
<feature type="transmembrane region" description="Helical" evidence="6">
    <location>
        <begin position="279"/>
        <end position="304"/>
    </location>
</feature>
<proteinExistence type="predicted"/>
<dbReference type="InterPro" id="IPR042094">
    <property type="entry name" value="T2SS_GspF_sf"/>
</dbReference>
<evidence type="ECO:0000256" key="5">
    <source>
        <dbReference type="ARBA" id="ARBA00023136"/>
    </source>
</evidence>
<gene>
    <name evidence="8" type="ORF">C8N35_101760</name>
</gene>
<dbReference type="GO" id="GO:0005886">
    <property type="term" value="C:plasma membrane"/>
    <property type="evidence" value="ECO:0007669"/>
    <property type="project" value="UniProtKB-SubCell"/>
</dbReference>
<evidence type="ECO:0000259" key="7">
    <source>
        <dbReference type="Pfam" id="PF00482"/>
    </source>
</evidence>
<keyword evidence="2" id="KW-1003">Cell membrane</keyword>
<reference evidence="8 9" key="1">
    <citation type="submission" date="2018-04" db="EMBL/GenBank/DDBJ databases">
        <title>Genomic Encyclopedia of Archaeal and Bacterial Type Strains, Phase II (KMG-II): from individual species to whole genera.</title>
        <authorList>
            <person name="Goeker M."/>
        </authorList>
    </citation>
    <scope>NUCLEOTIDE SEQUENCE [LARGE SCALE GENOMIC DNA]</scope>
    <source>
        <strain evidence="8 9">DSM 23382</strain>
    </source>
</reference>
<evidence type="ECO:0000313" key="9">
    <source>
        <dbReference type="Proteomes" id="UP000244081"/>
    </source>
</evidence>
<dbReference type="AlphaFoldDB" id="A0A2T5VG32"/>
<evidence type="ECO:0000256" key="6">
    <source>
        <dbReference type="SAM" id="Phobius"/>
    </source>
</evidence>
<feature type="transmembrane region" description="Helical" evidence="6">
    <location>
        <begin position="6"/>
        <end position="27"/>
    </location>
</feature>
<dbReference type="OrthoDB" id="9803381at2"/>
<dbReference type="RefSeq" id="WP_107988244.1">
    <property type="nucleotide sequence ID" value="NZ_QAYG01000001.1"/>
</dbReference>
<dbReference type="Proteomes" id="UP000244081">
    <property type="component" value="Unassembled WGS sequence"/>
</dbReference>
<evidence type="ECO:0000313" key="8">
    <source>
        <dbReference type="EMBL" id="PTW62713.1"/>
    </source>
</evidence>
<feature type="transmembrane region" description="Helical" evidence="6">
    <location>
        <begin position="107"/>
        <end position="124"/>
    </location>
</feature>
<feature type="domain" description="Type II secretion system protein GspF" evidence="7">
    <location>
        <begin position="168"/>
        <end position="292"/>
    </location>
</feature>
<accession>A0A2T5VG32</accession>
<keyword evidence="4 6" id="KW-1133">Transmembrane helix</keyword>
<dbReference type="Gene3D" id="1.20.81.30">
    <property type="entry name" value="Type II secretion system (T2SS), domain F"/>
    <property type="match status" value="1"/>
</dbReference>
<comment type="subcellular location">
    <subcellularLocation>
        <location evidence="1">Cell membrane</location>
        <topology evidence="1">Multi-pass membrane protein</topology>
    </subcellularLocation>
</comment>
<keyword evidence="9" id="KW-1185">Reference proteome</keyword>
<dbReference type="Pfam" id="PF00482">
    <property type="entry name" value="T2SSF"/>
    <property type="match status" value="1"/>
</dbReference>
<dbReference type="InterPro" id="IPR018076">
    <property type="entry name" value="T2SS_GspF_dom"/>
</dbReference>
<evidence type="ECO:0000256" key="2">
    <source>
        <dbReference type="ARBA" id="ARBA00022475"/>
    </source>
</evidence>
<dbReference type="PANTHER" id="PTHR35007:SF1">
    <property type="entry name" value="PILUS ASSEMBLY PROTEIN"/>
    <property type="match status" value="1"/>
</dbReference>
<name>A0A2T5VG32_9HYPH</name>
<keyword evidence="3 6" id="KW-0812">Transmembrane</keyword>
<dbReference type="PANTHER" id="PTHR35007">
    <property type="entry name" value="INTEGRAL MEMBRANE PROTEIN-RELATED"/>
    <property type="match status" value="1"/>
</dbReference>
<keyword evidence="5 6" id="KW-0472">Membrane</keyword>
<evidence type="ECO:0000256" key="1">
    <source>
        <dbReference type="ARBA" id="ARBA00004651"/>
    </source>
</evidence>
<protein>
    <submittedName>
        <fullName evidence="8">Tight adherence protein B</fullName>
    </submittedName>
</protein>
<evidence type="ECO:0000256" key="3">
    <source>
        <dbReference type="ARBA" id="ARBA00022692"/>
    </source>
</evidence>
<evidence type="ECO:0000256" key="4">
    <source>
        <dbReference type="ARBA" id="ARBA00022989"/>
    </source>
</evidence>
<comment type="caution">
    <text evidence="8">The sequence shown here is derived from an EMBL/GenBank/DDBJ whole genome shotgun (WGS) entry which is preliminary data.</text>
</comment>
<feature type="transmembrane region" description="Helical" evidence="6">
    <location>
        <begin position="130"/>
        <end position="148"/>
    </location>
</feature>
<organism evidence="8 9">
    <name type="scientific">Breoghania corrubedonensis</name>
    <dbReference type="NCBI Taxonomy" id="665038"/>
    <lineage>
        <taxon>Bacteria</taxon>
        <taxon>Pseudomonadati</taxon>
        <taxon>Pseudomonadota</taxon>
        <taxon>Alphaproteobacteria</taxon>
        <taxon>Hyphomicrobiales</taxon>
        <taxon>Stappiaceae</taxon>
        <taxon>Breoghania</taxon>
    </lineage>
</organism>
<sequence length="334" mass="36427">MFSPEVTIIAVVGLVVLATGGVLYALLQPQISGDTRQSKRVAQAATSRTQVVADRRNVHDADKRRKSIQDSLKEIEQRQKTKAKKSNEPGLMTRIQQAGLTWSRRQFTLISVAVGAVLALLALLQGMPLLVVGGAAIVGGLGMPRWYVNFLRKRRIKAFLEELPNAVDVIVRGIKAGLPLSDCMRVISMEAREPVKTEFRRIVEAQAMGVPISEAVAKLPERMPTPEANFFAIVIAIQSQAGGNLSEALGNLSKVLRDRKRMRGKIQAVSMEAKASAGIIGSLPVIVAALIYITSPGYIAILFIEPVGKIILGLAGFWMFCGVMIMRRMINFEI</sequence>